<evidence type="ECO:0000256" key="6">
    <source>
        <dbReference type="SAM" id="Phobius"/>
    </source>
</evidence>
<feature type="transmembrane region" description="Helical" evidence="6">
    <location>
        <begin position="128"/>
        <end position="147"/>
    </location>
</feature>
<keyword evidence="9" id="KW-1185">Reference proteome</keyword>
<sequence>MSLRVYLLQLVAFLDLLAVGLIVPLLPNHVRQMGGNHIYVGLLGSIYSGCQLGSGPLIGSLSDIKGRRTILMMTLLVCAGAYTFLGITTSIAVILVLRAILGLFKQTQMLTKALVPDYESNHLKQSVIYGKMAAISGIGITMGPVIGGHIAEDNPEHGFLYISLIVGLCFLINAGIVHFLPKTSKKSTIMDVNCEEKTRQDESVLYKIMNSSKQSVIELSKIPWAEYWDVFFLKALISFSMAVYFSNYSLYLKTVYELSPKYIGYVISFKGVIASLSSFFIGYINKFYSYDNDYTVRNLHMFILVGASLTGMILATSVYCYVACLIPLAIGSAVGRLVSLEMILIRSKGKNRGTLIGATHSVTSLSGVIAPMVAGFIGEYFGVSYGLYASLLSSLLGIALSYQYKKSKIE</sequence>
<keyword evidence="2" id="KW-0813">Transport</keyword>
<feature type="domain" description="Major facilitator superfamily (MFS) profile" evidence="7">
    <location>
        <begin position="4"/>
        <end position="409"/>
    </location>
</feature>
<keyword evidence="4 6" id="KW-1133">Transmembrane helix</keyword>
<evidence type="ECO:0000256" key="4">
    <source>
        <dbReference type="ARBA" id="ARBA00022989"/>
    </source>
</evidence>
<dbReference type="CDD" id="cd17390">
    <property type="entry name" value="MFS_MFSD9"/>
    <property type="match status" value="1"/>
</dbReference>
<reference evidence="8 9" key="1">
    <citation type="submission" date="2023-11" db="EMBL/GenBank/DDBJ databases">
        <authorList>
            <person name="Hedman E."/>
            <person name="Englund M."/>
            <person name="Stromberg M."/>
            <person name="Nyberg Akerstrom W."/>
            <person name="Nylinder S."/>
            <person name="Jareborg N."/>
            <person name="Kallberg Y."/>
            <person name="Kronander E."/>
        </authorList>
    </citation>
    <scope>NUCLEOTIDE SEQUENCE [LARGE SCALE GENOMIC DNA]</scope>
</reference>
<dbReference type="InterPro" id="IPR001958">
    <property type="entry name" value="Tet-R_TetA/multi-R_MdtG-like"/>
</dbReference>
<dbReference type="AlphaFoldDB" id="A0AAV1LT96"/>
<keyword evidence="3 6" id="KW-0812">Transmembrane</keyword>
<feature type="transmembrane region" description="Helical" evidence="6">
    <location>
        <begin position="6"/>
        <end position="26"/>
    </location>
</feature>
<feature type="transmembrane region" description="Helical" evidence="6">
    <location>
        <begin position="357"/>
        <end position="377"/>
    </location>
</feature>
<comment type="subcellular location">
    <subcellularLocation>
        <location evidence="1">Membrane</location>
        <topology evidence="1">Multi-pass membrane protein</topology>
    </subcellularLocation>
</comment>
<dbReference type="PANTHER" id="PTHR23504:SF14">
    <property type="entry name" value="MAJOR FACILITATOR SUPERFAMILY DOMAIN-CONTAINING PROTEIN 9"/>
    <property type="match status" value="1"/>
</dbReference>
<feature type="transmembrane region" description="Helical" evidence="6">
    <location>
        <begin position="262"/>
        <end position="284"/>
    </location>
</feature>
<feature type="transmembrane region" description="Helical" evidence="6">
    <location>
        <begin position="231"/>
        <end position="250"/>
    </location>
</feature>
<feature type="transmembrane region" description="Helical" evidence="6">
    <location>
        <begin position="159"/>
        <end position="180"/>
    </location>
</feature>
<dbReference type="PANTHER" id="PTHR23504">
    <property type="entry name" value="MAJOR FACILITATOR SUPERFAMILY DOMAIN-CONTAINING PROTEIN 10"/>
    <property type="match status" value="1"/>
</dbReference>
<dbReference type="EMBL" id="CAVLGL010000104">
    <property type="protein sequence ID" value="CAK1598655.1"/>
    <property type="molecule type" value="Genomic_DNA"/>
</dbReference>
<evidence type="ECO:0000256" key="2">
    <source>
        <dbReference type="ARBA" id="ARBA00022448"/>
    </source>
</evidence>
<protein>
    <recommendedName>
        <fullName evidence="7">Major facilitator superfamily (MFS) profile domain-containing protein</fullName>
    </recommendedName>
</protein>
<feature type="transmembrane region" description="Helical" evidence="6">
    <location>
        <begin position="38"/>
        <end position="58"/>
    </location>
</feature>
<dbReference type="SUPFAM" id="SSF103473">
    <property type="entry name" value="MFS general substrate transporter"/>
    <property type="match status" value="1"/>
</dbReference>
<evidence type="ECO:0000313" key="8">
    <source>
        <dbReference type="EMBL" id="CAK1598655.1"/>
    </source>
</evidence>
<dbReference type="InterPro" id="IPR020846">
    <property type="entry name" value="MFS_dom"/>
</dbReference>
<feature type="transmembrane region" description="Helical" evidence="6">
    <location>
        <begin position="325"/>
        <end position="345"/>
    </location>
</feature>
<dbReference type="GO" id="GO:0022857">
    <property type="term" value="F:transmembrane transporter activity"/>
    <property type="evidence" value="ECO:0007669"/>
    <property type="project" value="InterPro"/>
</dbReference>
<proteinExistence type="predicted"/>
<dbReference type="InterPro" id="IPR036259">
    <property type="entry name" value="MFS_trans_sf"/>
</dbReference>
<dbReference type="PRINTS" id="PR01035">
    <property type="entry name" value="TCRTETA"/>
</dbReference>
<dbReference type="GO" id="GO:0016020">
    <property type="term" value="C:membrane"/>
    <property type="evidence" value="ECO:0007669"/>
    <property type="project" value="UniProtKB-SubCell"/>
</dbReference>
<evidence type="ECO:0000256" key="1">
    <source>
        <dbReference type="ARBA" id="ARBA00004141"/>
    </source>
</evidence>
<evidence type="ECO:0000259" key="7">
    <source>
        <dbReference type="PROSITE" id="PS50850"/>
    </source>
</evidence>
<name>A0AAV1LT96_9NEOP</name>
<dbReference type="Pfam" id="PF07690">
    <property type="entry name" value="MFS_1"/>
    <property type="match status" value="1"/>
</dbReference>
<gene>
    <name evidence="8" type="ORF">PARMNEM_LOCUS17622</name>
</gene>
<accession>A0AAV1LT96</accession>
<dbReference type="InterPro" id="IPR011701">
    <property type="entry name" value="MFS"/>
</dbReference>
<feature type="transmembrane region" description="Helical" evidence="6">
    <location>
        <begin position="383"/>
        <end position="402"/>
    </location>
</feature>
<dbReference type="Proteomes" id="UP001314205">
    <property type="component" value="Unassembled WGS sequence"/>
</dbReference>
<dbReference type="PROSITE" id="PS50850">
    <property type="entry name" value="MFS"/>
    <property type="match status" value="1"/>
</dbReference>
<evidence type="ECO:0000313" key="9">
    <source>
        <dbReference type="Proteomes" id="UP001314205"/>
    </source>
</evidence>
<feature type="transmembrane region" description="Helical" evidence="6">
    <location>
        <begin position="70"/>
        <end position="101"/>
    </location>
</feature>
<comment type="caution">
    <text evidence="8">The sequence shown here is derived from an EMBL/GenBank/DDBJ whole genome shotgun (WGS) entry which is preliminary data.</text>
</comment>
<organism evidence="8 9">
    <name type="scientific">Parnassius mnemosyne</name>
    <name type="common">clouded apollo</name>
    <dbReference type="NCBI Taxonomy" id="213953"/>
    <lineage>
        <taxon>Eukaryota</taxon>
        <taxon>Metazoa</taxon>
        <taxon>Ecdysozoa</taxon>
        <taxon>Arthropoda</taxon>
        <taxon>Hexapoda</taxon>
        <taxon>Insecta</taxon>
        <taxon>Pterygota</taxon>
        <taxon>Neoptera</taxon>
        <taxon>Endopterygota</taxon>
        <taxon>Lepidoptera</taxon>
        <taxon>Glossata</taxon>
        <taxon>Ditrysia</taxon>
        <taxon>Papilionoidea</taxon>
        <taxon>Papilionidae</taxon>
        <taxon>Parnassiinae</taxon>
        <taxon>Parnassini</taxon>
        <taxon>Parnassius</taxon>
        <taxon>Driopa</taxon>
    </lineage>
</organism>
<dbReference type="Gene3D" id="1.20.1250.20">
    <property type="entry name" value="MFS general substrate transporter like domains"/>
    <property type="match status" value="1"/>
</dbReference>
<evidence type="ECO:0000256" key="5">
    <source>
        <dbReference type="ARBA" id="ARBA00023136"/>
    </source>
</evidence>
<feature type="transmembrane region" description="Helical" evidence="6">
    <location>
        <begin position="296"/>
        <end position="319"/>
    </location>
</feature>
<keyword evidence="5 6" id="KW-0472">Membrane</keyword>
<evidence type="ECO:0000256" key="3">
    <source>
        <dbReference type="ARBA" id="ARBA00022692"/>
    </source>
</evidence>